<evidence type="ECO:0000256" key="1">
    <source>
        <dbReference type="ARBA" id="ARBA00022723"/>
    </source>
</evidence>
<dbReference type="GeneTree" id="ENSGT01060000250942"/>
<dbReference type="SUPFAM" id="SSF57667">
    <property type="entry name" value="beta-beta-alpha zinc fingers"/>
    <property type="match status" value="2"/>
</dbReference>
<feature type="compositionally biased region" description="Basic and acidic residues" evidence="6">
    <location>
        <begin position="57"/>
        <end position="78"/>
    </location>
</feature>
<reference evidence="8" key="1">
    <citation type="submission" date="2025-08" db="UniProtKB">
        <authorList>
            <consortium name="Ensembl"/>
        </authorList>
    </citation>
    <scope>IDENTIFICATION</scope>
</reference>
<feature type="domain" description="C2H2-type" evidence="7">
    <location>
        <begin position="249"/>
        <end position="274"/>
    </location>
</feature>
<dbReference type="PANTHER" id="PTHR24379:SF121">
    <property type="entry name" value="C2H2-TYPE DOMAIN-CONTAINING PROTEIN"/>
    <property type="match status" value="1"/>
</dbReference>
<feature type="domain" description="C2H2-type" evidence="7">
    <location>
        <begin position="118"/>
        <end position="145"/>
    </location>
</feature>
<dbReference type="Gene3D" id="3.30.160.60">
    <property type="entry name" value="Classic Zinc Finger"/>
    <property type="match status" value="3"/>
</dbReference>
<accession>A0A3B3QVQ0</accession>
<proteinExistence type="predicted"/>
<protein>
    <recommendedName>
        <fullName evidence="7">C2H2-type domain-containing protein</fullName>
    </recommendedName>
</protein>
<dbReference type="PROSITE" id="PS50157">
    <property type="entry name" value="ZINC_FINGER_C2H2_2"/>
    <property type="match status" value="4"/>
</dbReference>
<keyword evidence="9" id="KW-1185">Reference proteome</keyword>
<organism evidence="8 9">
    <name type="scientific">Paramormyrops kingsleyae</name>
    <dbReference type="NCBI Taxonomy" id="1676925"/>
    <lineage>
        <taxon>Eukaryota</taxon>
        <taxon>Metazoa</taxon>
        <taxon>Chordata</taxon>
        <taxon>Craniata</taxon>
        <taxon>Vertebrata</taxon>
        <taxon>Euteleostomi</taxon>
        <taxon>Actinopterygii</taxon>
        <taxon>Neopterygii</taxon>
        <taxon>Teleostei</taxon>
        <taxon>Osteoglossocephala</taxon>
        <taxon>Osteoglossomorpha</taxon>
        <taxon>Osteoglossiformes</taxon>
        <taxon>Mormyridae</taxon>
        <taxon>Paramormyrops</taxon>
    </lineage>
</organism>
<evidence type="ECO:0000256" key="3">
    <source>
        <dbReference type="ARBA" id="ARBA00022771"/>
    </source>
</evidence>
<evidence type="ECO:0000256" key="4">
    <source>
        <dbReference type="ARBA" id="ARBA00022833"/>
    </source>
</evidence>
<evidence type="ECO:0000256" key="6">
    <source>
        <dbReference type="SAM" id="MobiDB-lite"/>
    </source>
</evidence>
<dbReference type="Ensembl" id="ENSPKIT00000033603.1">
    <property type="protein sequence ID" value="ENSPKIP00000009491.1"/>
    <property type="gene ID" value="ENSPKIG00000024585.1"/>
</dbReference>
<feature type="region of interest" description="Disordered" evidence="6">
    <location>
        <begin position="45"/>
        <end position="78"/>
    </location>
</feature>
<evidence type="ECO:0000313" key="9">
    <source>
        <dbReference type="Proteomes" id="UP000261540"/>
    </source>
</evidence>
<keyword evidence="1" id="KW-0479">Metal-binding</keyword>
<evidence type="ECO:0000256" key="2">
    <source>
        <dbReference type="ARBA" id="ARBA00022737"/>
    </source>
</evidence>
<dbReference type="AlphaFoldDB" id="A0A3B3QVQ0"/>
<dbReference type="InterPro" id="IPR036236">
    <property type="entry name" value="Znf_C2H2_sf"/>
</dbReference>
<feature type="domain" description="C2H2-type" evidence="7">
    <location>
        <begin position="146"/>
        <end position="173"/>
    </location>
</feature>
<keyword evidence="2" id="KW-0677">Repeat</keyword>
<sequence length="274" mass="31090">LAYCHFPFPGCAQPHITNFQPTNDNPSTLEDVNKAKKVKKRKRVCEEEEWAPETVEDDRGPETVEDDRGPETVEDDRGTDSRHCRLCQRCFSSSWELTGHCCTGIIGTEDGDGTKLEFCCPVCGDRFLRPTAFIMHKQSHVGQSQYVCGVCGRTLKTLRKLATHRRSHTRSPLLHLQCRECCRSFHGLEALRDHRMSQHGKEADNSMCCFQCHIIFTDLQTWERHMISKHPPSIAAHSPGESGRGYLPYRCSTCGEKFIQESSLIKHSTESHVG</sequence>
<dbReference type="PROSITE" id="PS00028">
    <property type="entry name" value="ZINC_FINGER_C2H2_1"/>
    <property type="match status" value="4"/>
</dbReference>
<dbReference type="Pfam" id="PF00096">
    <property type="entry name" value="zf-C2H2"/>
    <property type="match status" value="2"/>
</dbReference>
<dbReference type="Pfam" id="PF13912">
    <property type="entry name" value="zf-C2H2_6"/>
    <property type="match status" value="1"/>
</dbReference>
<dbReference type="GO" id="GO:0008270">
    <property type="term" value="F:zinc ion binding"/>
    <property type="evidence" value="ECO:0007669"/>
    <property type="project" value="UniProtKB-KW"/>
</dbReference>
<reference evidence="8" key="2">
    <citation type="submission" date="2025-09" db="UniProtKB">
        <authorList>
            <consortium name="Ensembl"/>
        </authorList>
    </citation>
    <scope>IDENTIFICATION</scope>
</reference>
<feature type="compositionally biased region" description="Acidic residues" evidence="6">
    <location>
        <begin position="46"/>
        <end position="56"/>
    </location>
</feature>
<dbReference type="SMART" id="SM00355">
    <property type="entry name" value="ZnF_C2H2"/>
    <property type="match status" value="5"/>
</dbReference>
<evidence type="ECO:0000259" key="7">
    <source>
        <dbReference type="PROSITE" id="PS50157"/>
    </source>
</evidence>
<name>A0A3B3QVQ0_9TELE</name>
<evidence type="ECO:0000256" key="5">
    <source>
        <dbReference type="PROSITE-ProRule" id="PRU00042"/>
    </source>
</evidence>
<keyword evidence="4" id="KW-0862">Zinc</keyword>
<dbReference type="PANTHER" id="PTHR24379">
    <property type="entry name" value="KRAB AND ZINC FINGER DOMAIN-CONTAINING"/>
    <property type="match status" value="1"/>
</dbReference>
<evidence type="ECO:0000313" key="8">
    <source>
        <dbReference type="Ensembl" id="ENSPKIP00000009491.1"/>
    </source>
</evidence>
<dbReference type="Proteomes" id="UP000261540">
    <property type="component" value="Unplaced"/>
</dbReference>
<keyword evidence="3 5" id="KW-0863">Zinc-finger</keyword>
<dbReference type="InterPro" id="IPR013087">
    <property type="entry name" value="Znf_C2H2_type"/>
</dbReference>
<feature type="domain" description="C2H2-type" evidence="7">
    <location>
        <begin position="176"/>
        <end position="204"/>
    </location>
</feature>